<name>A0A6J7IUB1_9ZZZZ</name>
<accession>A0A6J7IUB1</accession>
<dbReference type="EMBL" id="CAFBMR010000180">
    <property type="protein sequence ID" value="CAB4934360.1"/>
    <property type="molecule type" value="Genomic_DNA"/>
</dbReference>
<evidence type="ECO:0000313" key="2">
    <source>
        <dbReference type="EMBL" id="CAB4934360.1"/>
    </source>
</evidence>
<evidence type="ECO:0000256" key="1">
    <source>
        <dbReference type="SAM" id="MobiDB-lite"/>
    </source>
</evidence>
<organism evidence="2">
    <name type="scientific">freshwater metagenome</name>
    <dbReference type="NCBI Taxonomy" id="449393"/>
    <lineage>
        <taxon>unclassified sequences</taxon>
        <taxon>metagenomes</taxon>
        <taxon>ecological metagenomes</taxon>
    </lineage>
</organism>
<dbReference type="PROSITE" id="PS51257">
    <property type="entry name" value="PROKAR_LIPOPROTEIN"/>
    <property type="match status" value="1"/>
</dbReference>
<gene>
    <name evidence="2" type="ORF">UFOPK3610_02112</name>
</gene>
<reference evidence="2" key="1">
    <citation type="submission" date="2020-05" db="EMBL/GenBank/DDBJ databases">
        <authorList>
            <person name="Chiriac C."/>
            <person name="Salcher M."/>
            <person name="Ghai R."/>
            <person name="Kavagutti S V."/>
        </authorList>
    </citation>
    <scope>NUCLEOTIDE SEQUENCE</scope>
</reference>
<dbReference type="AlphaFoldDB" id="A0A6J7IUB1"/>
<proteinExistence type="predicted"/>
<feature type="compositionally biased region" description="Basic and acidic residues" evidence="1">
    <location>
        <begin position="56"/>
        <end position="65"/>
    </location>
</feature>
<sequence length="156" mass="16003">MLLATRTLIASVGLTCVAALALAACTTTTSLPSTDSAPATANVTHSTALPAAQEAPSRDQLNKEKSGMLPPVIVEAGQTEATARVGNTIVINSQTPTEDMLITDRPDLLEITQGSYDGSAWFNPGAVALGEGVANLTLIHAGESHTIVVTILPTAR</sequence>
<protein>
    <submittedName>
        <fullName evidence="2">Unannotated protein</fullName>
    </submittedName>
</protein>
<feature type="region of interest" description="Disordered" evidence="1">
    <location>
        <begin position="46"/>
        <end position="65"/>
    </location>
</feature>